<sequence>MKKKIVALILGVAVLTGCTKQAYEGAVVGGAAGSAVGAILDEENPWRGAFIGGIVGAVVTGTIVEISSKAAEECVSYDRPVVYRCYRCRENIIIKAIPGRWVGKCRIVKLKYFKGRNLIKVKEKKVCVKKTPPFKRGWVPPGHRH</sequence>
<feature type="signal peptide" evidence="1">
    <location>
        <begin position="1"/>
        <end position="22"/>
    </location>
</feature>
<reference evidence="4" key="1">
    <citation type="submission" date="2017-09" db="EMBL/GenBank/DDBJ databases">
        <authorList>
            <person name="Varghese N."/>
            <person name="Submissions S."/>
        </authorList>
    </citation>
    <scope>NUCLEOTIDE SEQUENCE [LARGE SCALE GENOMIC DNA]</scope>
    <source>
        <strain evidence="4">DSM 15103</strain>
    </source>
</reference>
<accession>A0A285NMI9</accession>
<protein>
    <submittedName>
        <fullName evidence="3">YMGG-like Gly-zipper</fullName>
    </submittedName>
</protein>
<gene>
    <name evidence="3" type="ORF">SAMN06265182_1771</name>
</gene>
<feature type="domain" description="Glycine zipper 2TM" evidence="2">
    <location>
        <begin position="25"/>
        <end position="63"/>
    </location>
</feature>
<evidence type="ECO:0000256" key="1">
    <source>
        <dbReference type="SAM" id="SignalP"/>
    </source>
</evidence>
<dbReference type="PROSITE" id="PS51257">
    <property type="entry name" value="PROKAR_LIPOPROTEIN"/>
    <property type="match status" value="1"/>
</dbReference>
<dbReference type="Proteomes" id="UP000219036">
    <property type="component" value="Unassembled WGS sequence"/>
</dbReference>
<dbReference type="OrthoDB" id="9858180at2"/>
<evidence type="ECO:0000313" key="4">
    <source>
        <dbReference type="Proteomes" id="UP000219036"/>
    </source>
</evidence>
<dbReference type="AlphaFoldDB" id="A0A285NMI9"/>
<dbReference type="GO" id="GO:0019867">
    <property type="term" value="C:outer membrane"/>
    <property type="evidence" value="ECO:0007669"/>
    <property type="project" value="InterPro"/>
</dbReference>
<keyword evidence="4" id="KW-1185">Reference proteome</keyword>
<dbReference type="Pfam" id="PF05433">
    <property type="entry name" value="Rick_17kDa_Anti"/>
    <property type="match status" value="1"/>
</dbReference>
<keyword evidence="1" id="KW-0732">Signal</keyword>
<name>A0A285NMI9_9AQUI</name>
<dbReference type="RefSeq" id="WP_097000927.1">
    <property type="nucleotide sequence ID" value="NZ_OBEI01000009.1"/>
</dbReference>
<dbReference type="InterPro" id="IPR008816">
    <property type="entry name" value="Gly_zipper_2TM_dom"/>
</dbReference>
<organism evidence="3 4">
    <name type="scientific">Persephonella hydrogeniphila</name>
    <dbReference type="NCBI Taxonomy" id="198703"/>
    <lineage>
        <taxon>Bacteria</taxon>
        <taxon>Pseudomonadati</taxon>
        <taxon>Aquificota</taxon>
        <taxon>Aquificia</taxon>
        <taxon>Aquificales</taxon>
        <taxon>Hydrogenothermaceae</taxon>
        <taxon>Persephonella</taxon>
    </lineage>
</organism>
<proteinExistence type="predicted"/>
<evidence type="ECO:0000259" key="2">
    <source>
        <dbReference type="Pfam" id="PF05433"/>
    </source>
</evidence>
<evidence type="ECO:0000313" key="3">
    <source>
        <dbReference type="EMBL" id="SNZ10177.1"/>
    </source>
</evidence>
<dbReference type="EMBL" id="OBEI01000009">
    <property type="protein sequence ID" value="SNZ10177.1"/>
    <property type="molecule type" value="Genomic_DNA"/>
</dbReference>
<feature type="chain" id="PRO_5013261698" evidence="1">
    <location>
        <begin position="23"/>
        <end position="145"/>
    </location>
</feature>